<dbReference type="InterPro" id="IPR012373">
    <property type="entry name" value="Ferrdict_sens_TM"/>
</dbReference>
<dbReference type="GO" id="GO:0016989">
    <property type="term" value="F:sigma factor antagonist activity"/>
    <property type="evidence" value="ECO:0007669"/>
    <property type="project" value="TreeGrafter"/>
</dbReference>
<dbReference type="AlphaFoldDB" id="A0A1D7QC43"/>
<evidence type="ECO:0008006" key="6">
    <source>
        <dbReference type="Google" id="ProtNLM"/>
    </source>
</evidence>
<dbReference type="InterPro" id="IPR006860">
    <property type="entry name" value="FecR"/>
</dbReference>
<dbReference type="InterPro" id="IPR032508">
    <property type="entry name" value="FecR_C"/>
</dbReference>
<dbReference type="Gene3D" id="3.55.50.30">
    <property type="match status" value="1"/>
</dbReference>
<keyword evidence="1" id="KW-0472">Membrane</keyword>
<evidence type="ECO:0000313" key="4">
    <source>
        <dbReference type="EMBL" id="AOM76144.1"/>
    </source>
</evidence>
<reference evidence="4 5" key="1">
    <citation type="submission" date="2016-08" db="EMBL/GenBank/DDBJ databases">
        <authorList>
            <person name="Seilhamer J.J."/>
        </authorList>
    </citation>
    <scope>NUCLEOTIDE SEQUENCE [LARGE SCALE GENOMIC DNA]</scope>
    <source>
        <strain evidence="4 5">DX4</strain>
    </source>
</reference>
<accession>A0A1D7QC43</accession>
<feature type="domain" description="FecR protein" evidence="2">
    <location>
        <begin position="167"/>
        <end position="271"/>
    </location>
</feature>
<keyword evidence="1" id="KW-1133">Transmembrane helix</keyword>
<dbReference type="RefSeq" id="WP_069377840.1">
    <property type="nucleotide sequence ID" value="NZ_CP017141.1"/>
</dbReference>
<keyword evidence="1" id="KW-0812">Transmembrane</keyword>
<dbReference type="PANTHER" id="PTHR30273:SF2">
    <property type="entry name" value="PROTEIN FECR"/>
    <property type="match status" value="1"/>
</dbReference>
<dbReference type="Gene3D" id="2.60.120.1440">
    <property type="match status" value="1"/>
</dbReference>
<protein>
    <recommendedName>
        <fullName evidence="6">FecR protein</fullName>
    </recommendedName>
</protein>
<evidence type="ECO:0000256" key="1">
    <source>
        <dbReference type="SAM" id="Phobius"/>
    </source>
</evidence>
<organism evidence="4 5">
    <name type="scientific">Pedobacter steynii</name>
    <dbReference type="NCBI Taxonomy" id="430522"/>
    <lineage>
        <taxon>Bacteria</taxon>
        <taxon>Pseudomonadati</taxon>
        <taxon>Bacteroidota</taxon>
        <taxon>Sphingobacteriia</taxon>
        <taxon>Sphingobacteriales</taxon>
        <taxon>Sphingobacteriaceae</taxon>
        <taxon>Pedobacter</taxon>
    </lineage>
</organism>
<sequence>MKKLNAKDLLDRYLAGNCTEEERALLESWHLDRTAGLNRDLSMEERNQDIDEVWERLQLSEEEPRRISLWPRIAAAAVLLLSLSAAVFFYVSKTQKSSIAAQRAIAKSIGPGGNKAILTLDDGTRISLSDAKNGTLASQSGVEISKSKDGQLVYHLSNVNKPNTYNTISTPNGGQYQVVLPDGTRVWLNAGSSLRFPLTFDQLSERKVELKGEAYFEVARQLKQQKNGMERVPFIVMTPTQDVEVLGTHFNVNAYADEPAGRTTLLEGSVRVSKKTDAAVHMVLKPGEQAILKDKFTMAKVDIEEVMSWKNGFFRFNETDLKSVMRQASRWYNVDVVYEGDIPPTFFTGDVPRTVNAGAFLDMLGYLNVKFKIEKQTNTRNKIVVSL</sequence>
<evidence type="ECO:0000313" key="5">
    <source>
        <dbReference type="Proteomes" id="UP000094313"/>
    </source>
</evidence>
<dbReference type="EMBL" id="CP017141">
    <property type="protein sequence ID" value="AOM76144.1"/>
    <property type="molecule type" value="Genomic_DNA"/>
</dbReference>
<keyword evidence="5" id="KW-1185">Reference proteome</keyword>
<evidence type="ECO:0000259" key="2">
    <source>
        <dbReference type="Pfam" id="PF04773"/>
    </source>
</evidence>
<dbReference type="Pfam" id="PF16344">
    <property type="entry name" value="FecR_C"/>
    <property type="match status" value="1"/>
</dbReference>
<dbReference type="Pfam" id="PF04773">
    <property type="entry name" value="FecR"/>
    <property type="match status" value="1"/>
</dbReference>
<feature type="transmembrane region" description="Helical" evidence="1">
    <location>
        <begin position="73"/>
        <end position="91"/>
    </location>
</feature>
<dbReference type="OrthoDB" id="1099963at2"/>
<dbReference type="KEGG" id="psty:BFS30_02555"/>
<name>A0A1D7QC43_9SPHI</name>
<feature type="domain" description="Protein FecR C-terminal" evidence="3">
    <location>
        <begin position="314"/>
        <end position="377"/>
    </location>
</feature>
<evidence type="ECO:0000259" key="3">
    <source>
        <dbReference type="Pfam" id="PF16344"/>
    </source>
</evidence>
<proteinExistence type="predicted"/>
<gene>
    <name evidence="4" type="ORF">BFS30_02555</name>
</gene>
<dbReference type="PANTHER" id="PTHR30273">
    <property type="entry name" value="PERIPLASMIC SIGNAL SENSOR AND SIGMA FACTOR ACTIVATOR FECR-RELATED"/>
    <property type="match status" value="1"/>
</dbReference>
<dbReference type="Proteomes" id="UP000094313">
    <property type="component" value="Chromosome"/>
</dbReference>